<dbReference type="RefSeq" id="WP_180849717.1">
    <property type="nucleotide sequence ID" value="NZ_CP047418.1"/>
</dbReference>
<reference evidence="2 3" key="1">
    <citation type="submission" date="2020-01" db="EMBL/GenBank/DDBJ databases">
        <title>Complete and circular genome sequences of six lactobacillus isolates from horses.</title>
        <authorList>
            <person name="Hassan H.M."/>
        </authorList>
    </citation>
    <scope>NUCLEOTIDE SEQUENCE [LARGE SCALE GENOMIC DNA]</scope>
    <source>
        <strain evidence="2 3">1A</strain>
    </source>
</reference>
<protein>
    <submittedName>
        <fullName evidence="2">GNAT family N-acetyltransferase</fullName>
    </submittedName>
</protein>
<organism evidence="2 3">
    <name type="scientific">Ligilactobacillus saerimneri</name>
    <dbReference type="NCBI Taxonomy" id="228229"/>
    <lineage>
        <taxon>Bacteria</taxon>
        <taxon>Bacillati</taxon>
        <taxon>Bacillota</taxon>
        <taxon>Bacilli</taxon>
        <taxon>Lactobacillales</taxon>
        <taxon>Lactobacillaceae</taxon>
        <taxon>Ligilactobacillus</taxon>
    </lineage>
</organism>
<dbReference type="PANTHER" id="PTHR31143:SF2">
    <property type="entry name" value="FR47-LIKE DOMAIN-CONTAINING PROTEIN-RELATED"/>
    <property type="match status" value="1"/>
</dbReference>
<dbReference type="Gene3D" id="3.40.630.30">
    <property type="match status" value="1"/>
</dbReference>
<sequence>MEAQARHKASALFTGWDQTMIWSRLDGTMGQIIVDDDRDPQAALALIGFSSAFAFFAGQPNMQLVATAVDSCPDLIMVPQTPAWAQLIEKYCGDRVRKFTRYATRKDTQFDQAKLQTLISQLPPEFQIRPIDANLYAQCLQMEWSNHLVGNFHTYDEFNRLALGYVVVKGQQIVAGASSFSAYQGGIEVEVITHADFRGQGLATSACAQLITTCLAQKRYPSWDAHTEISLRLAQKLGYQFAYEYLAYELEEKSSPF</sequence>
<evidence type="ECO:0000313" key="3">
    <source>
        <dbReference type="Proteomes" id="UP000510886"/>
    </source>
</evidence>
<name>A0A7H9ENV0_9LACO</name>
<proteinExistence type="predicted"/>
<dbReference type="Proteomes" id="UP000510886">
    <property type="component" value="Chromosome"/>
</dbReference>
<dbReference type="KEGG" id="lsw:GTO87_05145"/>
<gene>
    <name evidence="2" type="ORF">GTO87_05145</name>
</gene>
<accession>A0A7H9ENV0</accession>
<dbReference type="Pfam" id="PF12746">
    <property type="entry name" value="GNAT_acetyltran"/>
    <property type="match status" value="1"/>
</dbReference>
<keyword evidence="2" id="KW-0808">Transferase</keyword>
<dbReference type="EMBL" id="CP047418">
    <property type="protein sequence ID" value="QLL78815.1"/>
    <property type="molecule type" value="Genomic_DNA"/>
</dbReference>
<dbReference type="InterPro" id="IPR000182">
    <property type="entry name" value="GNAT_dom"/>
</dbReference>
<feature type="domain" description="N-acetyltransferase" evidence="1">
    <location>
        <begin position="126"/>
        <end position="257"/>
    </location>
</feature>
<dbReference type="SUPFAM" id="SSF55729">
    <property type="entry name" value="Acyl-CoA N-acyltransferases (Nat)"/>
    <property type="match status" value="1"/>
</dbReference>
<dbReference type="PROSITE" id="PS51186">
    <property type="entry name" value="GNAT"/>
    <property type="match status" value="1"/>
</dbReference>
<dbReference type="InterPro" id="IPR042573">
    <property type="entry name" value="GNAT_acetyltra_N"/>
</dbReference>
<evidence type="ECO:0000259" key="1">
    <source>
        <dbReference type="PROSITE" id="PS51186"/>
    </source>
</evidence>
<evidence type="ECO:0000313" key="2">
    <source>
        <dbReference type="EMBL" id="QLL78815.1"/>
    </source>
</evidence>
<dbReference type="PANTHER" id="PTHR31143">
    <property type="match status" value="1"/>
</dbReference>
<dbReference type="AlphaFoldDB" id="A0A7H9ENV0"/>
<dbReference type="InterPro" id="IPR016181">
    <property type="entry name" value="Acyl_CoA_acyltransferase"/>
</dbReference>
<dbReference type="InterPro" id="IPR027365">
    <property type="entry name" value="GNAT_acetyltra_YdfB-like"/>
</dbReference>
<dbReference type="Gene3D" id="3.40.630.110">
    <property type="entry name" value="GNAT acetyltransferase-like"/>
    <property type="match status" value="1"/>
</dbReference>
<dbReference type="GO" id="GO:0016747">
    <property type="term" value="F:acyltransferase activity, transferring groups other than amino-acyl groups"/>
    <property type="evidence" value="ECO:0007669"/>
    <property type="project" value="InterPro"/>
</dbReference>